<gene>
    <name evidence="1" type="ORF">Fot_42207</name>
</gene>
<accession>A0ABD1RKH4</accession>
<keyword evidence="2" id="KW-1185">Reference proteome</keyword>
<evidence type="ECO:0000313" key="2">
    <source>
        <dbReference type="Proteomes" id="UP001604277"/>
    </source>
</evidence>
<organism evidence="1 2">
    <name type="scientific">Forsythia ovata</name>
    <dbReference type="NCBI Taxonomy" id="205694"/>
    <lineage>
        <taxon>Eukaryota</taxon>
        <taxon>Viridiplantae</taxon>
        <taxon>Streptophyta</taxon>
        <taxon>Embryophyta</taxon>
        <taxon>Tracheophyta</taxon>
        <taxon>Spermatophyta</taxon>
        <taxon>Magnoliopsida</taxon>
        <taxon>eudicotyledons</taxon>
        <taxon>Gunneridae</taxon>
        <taxon>Pentapetalae</taxon>
        <taxon>asterids</taxon>
        <taxon>lamiids</taxon>
        <taxon>Lamiales</taxon>
        <taxon>Oleaceae</taxon>
        <taxon>Forsythieae</taxon>
        <taxon>Forsythia</taxon>
    </lineage>
</organism>
<comment type="caution">
    <text evidence="1">The sequence shown here is derived from an EMBL/GenBank/DDBJ whole genome shotgun (WGS) entry which is preliminary data.</text>
</comment>
<protein>
    <submittedName>
        <fullName evidence="1">Uncharacterized protein</fullName>
    </submittedName>
</protein>
<dbReference type="EMBL" id="JBFOLJ010000012">
    <property type="protein sequence ID" value="KAL2488915.1"/>
    <property type="molecule type" value="Genomic_DNA"/>
</dbReference>
<dbReference type="Proteomes" id="UP001604277">
    <property type="component" value="Unassembled WGS sequence"/>
</dbReference>
<dbReference type="AlphaFoldDB" id="A0ABD1RKH4"/>
<sequence length="114" mass="12740">MRHRKNSIAKTVSNLAKQVQMLVEENKTKSSMAGGQAKNEEISGVEAKALVASHSHQHSELRNSKRYQSAIHSRSESVCILMRSTSIFDRLGDEADTHQRRASFHEGRRVGSIP</sequence>
<evidence type="ECO:0000313" key="1">
    <source>
        <dbReference type="EMBL" id="KAL2488915.1"/>
    </source>
</evidence>
<name>A0ABD1RKH4_9LAMI</name>
<proteinExistence type="predicted"/>
<reference evidence="2" key="1">
    <citation type="submission" date="2024-07" db="EMBL/GenBank/DDBJ databases">
        <title>Two chromosome-level genome assemblies of Korean endemic species Abeliophyllum distichum and Forsythia ovata (Oleaceae).</title>
        <authorList>
            <person name="Jang H."/>
        </authorList>
    </citation>
    <scope>NUCLEOTIDE SEQUENCE [LARGE SCALE GENOMIC DNA]</scope>
</reference>